<dbReference type="PANTHER" id="PTHR43037:SF5">
    <property type="entry name" value="FERULOYL ESTERASE"/>
    <property type="match status" value="1"/>
</dbReference>
<evidence type="ECO:0008006" key="5">
    <source>
        <dbReference type="Google" id="ProtNLM"/>
    </source>
</evidence>
<reference evidence="4" key="1">
    <citation type="submission" date="2021-01" db="EMBL/GenBank/DDBJ databases">
        <authorList>
            <person name="Corre E."/>
            <person name="Pelletier E."/>
            <person name="Niang G."/>
            <person name="Scheremetjew M."/>
            <person name="Finn R."/>
            <person name="Kale V."/>
            <person name="Holt S."/>
            <person name="Cochrane G."/>
            <person name="Meng A."/>
            <person name="Brown T."/>
            <person name="Cohen L."/>
        </authorList>
    </citation>
    <scope>NUCLEOTIDE SEQUENCE</scope>
    <source>
        <strain evidence="4">CCMP1374</strain>
    </source>
</reference>
<dbReference type="PANTHER" id="PTHR43037">
    <property type="entry name" value="UNNAMED PRODUCT-RELATED"/>
    <property type="match status" value="1"/>
</dbReference>
<dbReference type="GO" id="GO:0005576">
    <property type="term" value="C:extracellular region"/>
    <property type="evidence" value="ECO:0007669"/>
    <property type="project" value="InterPro"/>
</dbReference>
<gene>
    <name evidence="4" type="ORF">PANT1444_LOCUS18524</name>
</gene>
<dbReference type="InterPro" id="IPR050955">
    <property type="entry name" value="Plant_Biomass_Hydrol_Est"/>
</dbReference>
<evidence type="ECO:0000313" key="4">
    <source>
        <dbReference type="EMBL" id="CAD8506457.1"/>
    </source>
</evidence>
<accession>A0A7S0HZB9</accession>
<evidence type="ECO:0000256" key="1">
    <source>
        <dbReference type="ARBA" id="ARBA00022729"/>
    </source>
</evidence>
<protein>
    <recommendedName>
        <fullName evidence="5">Feruloyl esterase</fullName>
    </recommendedName>
</protein>
<feature type="signal peptide" evidence="3">
    <location>
        <begin position="1"/>
        <end position="16"/>
    </location>
</feature>
<dbReference type="InterPro" id="IPR010126">
    <property type="entry name" value="Esterase_phb"/>
</dbReference>
<name>A0A7S0HZB9_9EUKA</name>
<keyword evidence="1 3" id="KW-0732">Signal</keyword>
<dbReference type="InterPro" id="IPR029058">
    <property type="entry name" value="AB_hydrolase_fold"/>
</dbReference>
<sequence>MAKLSLLIFSLGSTSAQAPGAAPRCALPAVSAGGPLTTITHGGSTRSWYTYVPASVANAQAVVPLVVDLHGYGSDYAFGGCAVIEQKYSGWLAKAEEFGFIVVWPQAAVEPSSVGALNTAWNAGACCRFKVDIEGYGPSDDVDDVSFLREMVGQVAAAHPVDTNRIYFSGHSNGCMMAQRMLAEASDLVAAVACFAGYLLAELSSGYAPRPVMTIQGTADPIVPYAASVGGPTGPNPGAEENLAGWGGFNGCPGAASTETALGSYNLHELDCNGVVSKLVELPGVGHYPFAAPEENPLYNATVNGLGASFDTTQLAWDFVRAASIAMPIACPADCVPADARQRRQLLFGSILVECPKGCVPA</sequence>
<keyword evidence="2" id="KW-0378">Hydrolase</keyword>
<dbReference type="Pfam" id="PF10503">
    <property type="entry name" value="Esterase_PHB"/>
    <property type="match status" value="1"/>
</dbReference>
<evidence type="ECO:0000256" key="3">
    <source>
        <dbReference type="SAM" id="SignalP"/>
    </source>
</evidence>
<proteinExistence type="predicted"/>
<feature type="chain" id="PRO_5030839568" description="Feruloyl esterase" evidence="3">
    <location>
        <begin position="17"/>
        <end position="362"/>
    </location>
</feature>
<dbReference type="SUPFAM" id="SSF53474">
    <property type="entry name" value="alpha/beta-Hydrolases"/>
    <property type="match status" value="1"/>
</dbReference>
<evidence type="ECO:0000256" key="2">
    <source>
        <dbReference type="ARBA" id="ARBA00022801"/>
    </source>
</evidence>
<dbReference type="GO" id="GO:0016787">
    <property type="term" value="F:hydrolase activity"/>
    <property type="evidence" value="ECO:0007669"/>
    <property type="project" value="UniProtKB-KW"/>
</dbReference>
<organism evidence="4">
    <name type="scientific">Phaeocystis antarctica</name>
    <dbReference type="NCBI Taxonomy" id="33657"/>
    <lineage>
        <taxon>Eukaryota</taxon>
        <taxon>Haptista</taxon>
        <taxon>Haptophyta</taxon>
        <taxon>Prymnesiophyceae</taxon>
        <taxon>Phaeocystales</taxon>
        <taxon>Phaeocystaceae</taxon>
        <taxon>Phaeocystis</taxon>
    </lineage>
</organism>
<dbReference type="Gene3D" id="3.40.50.1820">
    <property type="entry name" value="alpha/beta hydrolase"/>
    <property type="match status" value="1"/>
</dbReference>
<dbReference type="EMBL" id="HBEP01032816">
    <property type="protein sequence ID" value="CAD8506457.1"/>
    <property type="molecule type" value="Transcribed_RNA"/>
</dbReference>
<dbReference type="AlphaFoldDB" id="A0A7S0HZB9"/>